<evidence type="ECO:0000313" key="2">
    <source>
        <dbReference type="Proteomes" id="UP000198870"/>
    </source>
</evidence>
<evidence type="ECO:0000313" key="1">
    <source>
        <dbReference type="EMBL" id="SCY71622.1"/>
    </source>
</evidence>
<organism evidence="1 2">
    <name type="scientific">Desulfoluna spongiiphila</name>
    <dbReference type="NCBI Taxonomy" id="419481"/>
    <lineage>
        <taxon>Bacteria</taxon>
        <taxon>Pseudomonadati</taxon>
        <taxon>Thermodesulfobacteriota</taxon>
        <taxon>Desulfobacteria</taxon>
        <taxon>Desulfobacterales</taxon>
        <taxon>Desulfolunaceae</taxon>
        <taxon>Desulfoluna</taxon>
    </lineage>
</organism>
<sequence>MAACRVLLVDQGLSRSREWGPVLETKGHVLERVPELPDVAGLAAGN</sequence>
<reference evidence="1 2" key="1">
    <citation type="submission" date="2016-10" db="EMBL/GenBank/DDBJ databases">
        <authorList>
            <person name="de Groot N.N."/>
        </authorList>
    </citation>
    <scope>NUCLEOTIDE SEQUENCE [LARGE SCALE GENOMIC DNA]</scope>
    <source>
        <strain evidence="1 2">AA1</strain>
    </source>
</reference>
<keyword evidence="2" id="KW-1185">Reference proteome</keyword>
<name>A0A1G5I6A3_9BACT</name>
<dbReference type="AlphaFoldDB" id="A0A1G5I6A3"/>
<dbReference type="Proteomes" id="UP000198870">
    <property type="component" value="Unassembled WGS sequence"/>
</dbReference>
<protein>
    <submittedName>
        <fullName evidence="1">Uncharacterized protein</fullName>
    </submittedName>
</protein>
<accession>A0A1G5I6A3</accession>
<gene>
    <name evidence="1" type="ORF">SAMN05216233_1181</name>
</gene>
<feature type="non-terminal residue" evidence="1">
    <location>
        <position position="46"/>
    </location>
</feature>
<dbReference type="EMBL" id="FMUX01000018">
    <property type="protein sequence ID" value="SCY71622.1"/>
    <property type="molecule type" value="Genomic_DNA"/>
</dbReference>
<proteinExistence type="predicted"/>